<dbReference type="Proteomes" id="UP000215902">
    <property type="component" value="Unassembled WGS sequence"/>
</dbReference>
<gene>
    <name evidence="6" type="ORF">BOX15_Mlig034004g1</name>
</gene>
<protein>
    <recommendedName>
        <fullName evidence="5">SAM-dependent MTase TRM10-type domain-containing protein</fullName>
    </recommendedName>
</protein>
<dbReference type="GO" id="GO:0032259">
    <property type="term" value="P:methylation"/>
    <property type="evidence" value="ECO:0007669"/>
    <property type="project" value="UniProtKB-KW"/>
</dbReference>
<accession>A0A267DND6</accession>
<keyword evidence="3" id="KW-0949">S-adenosyl-L-methionine</keyword>
<evidence type="ECO:0000256" key="1">
    <source>
        <dbReference type="ARBA" id="ARBA00022603"/>
    </source>
</evidence>
<dbReference type="PROSITE" id="PS51675">
    <property type="entry name" value="SAM_MT_TRM10"/>
    <property type="match status" value="1"/>
</dbReference>
<keyword evidence="7" id="KW-1185">Reference proteome</keyword>
<feature type="region of interest" description="Disordered" evidence="4">
    <location>
        <begin position="27"/>
        <end position="46"/>
    </location>
</feature>
<evidence type="ECO:0000256" key="4">
    <source>
        <dbReference type="SAM" id="MobiDB-lite"/>
    </source>
</evidence>
<keyword evidence="1" id="KW-0489">Methyltransferase</keyword>
<dbReference type="EMBL" id="NIVC01003696">
    <property type="protein sequence ID" value="PAA50197.1"/>
    <property type="molecule type" value="Genomic_DNA"/>
</dbReference>
<dbReference type="GO" id="GO:0008168">
    <property type="term" value="F:methyltransferase activity"/>
    <property type="evidence" value="ECO:0007669"/>
    <property type="project" value="UniProtKB-KW"/>
</dbReference>
<feature type="non-terminal residue" evidence="6">
    <location>
        <position position="1"/>
    </location>
</feature>
<dbReference type="OrthoDB" id="9976048at2759"/>
<dbReference type="AlphaFoldDB" id="A0A267DND6"/>
<dbReference type="InterPro" id="IPR028564">
    <property type="entry name" value="MT_TRM10-typ"/>
</dbReference>
<feature type="domain" description="SAM-dependent MTase TRM10-type" evidence="5">
    <location>
        <begin position="178"/>
        <end position="400"/>
    </location>
</feature>
<reference evidence="6 7" key="1">
    <citation type="submission" date="2017-06" db="EMBL/GenBank/DDBJ databases">
        <title>A platform for efficient transgenesis in Macrostomum lignano, a flatworm model organism for stem cell research.</title>
        <authorList>
            <person name="Berezikov E."/>
        </authorList>
    </citation>
    <scope>NUCLEOTIDE SEQUENCE [LARGE SCALE GENOMIC DNA]</scope>
    <source>
        <strain evidence="6">DV1</strain>
        <tissue evidence="6">Whole organism</tissue>
    </source>
</reference>
<name>A0A267DND6_9PLAT</name>
<keyword evidence="2" id="KW-0808">Transferase</keyword>
<dbReference type="Gene3D" id="3.40.1280.30">
    <property type="match status" value="1"/>
</dbReference>
<dbReference type="STRING" id="282301.A0A267DND6"/>
<sequence>SSIGNAAAVTAAVTAAAYSTKIATGRSSSASASSSGRFRSRPQRSTLRGVDRLRDWALSSLVHCQPDDLIACMHPLTARGGSAGDLLDDSTPADALVHRLLAPGDVAGLQAERLLLSSTAFAVCLPSGPLTSEELLHLARFPDPADRLLAYQGLYRLALHQSQDDWLARPPGQAIQLARSLAGLALEAGLPTEERQPLLLDFSGYSNGHLEWRHLARQVLLCLQANYAADRPFHLIACGLHPDCVFRQYFTLATGGVGFDELPLDSVDSLESAVARFGRDRLLYLSAFSPNAAPNAERLFQPNTSSSSSFQSPSVALIVGVTASGDAANRLSVARAEQFGLRHARLPLADRCRSGGRRRLVTGLPDLPIGPLTKLLLRLADTGGAWAVASREVPDRYLDNEGAEADADADSVDGPLPGMAFRSLYGMRLEHVRDLLAD</sequence>
<organism evidence="6 7">
    <name type="scientific">Macrostomum lignano</name>
    <dbReference type="NCBI Taxonomy" id="282301"/>
    <lineage>
        <taxon>Eukaryota</taxon>
        <taxon>Metazoa</taxon>
        <taxon>Spiralia</taxon>
        <taxon>Lophotrochozoa</taxon>
        <taxon>Platyhelminthes</taxon>
        <taxon>Rhabditophora</taxon>
        <taxon>Macrostomorpha</taxon>
        <taxon>Macrostomida</taxon>
        <taxon>Macrostomidae</taxon>
        <taxon>Macrostomum</taxon>
    </lineage>
</organism>
<comment type="caution">
    <text evidence="6">The sequence shown here is derived from an EMBL/GenBank/DDBJ whole genome shotgun (WGS) entry which is preliminary data.</text>
</comment>
<proteinExistence type="predicted"/>
<dbReference type="InterPro" id="IPR038459">
    <property type="entry name" value="MT_TRM10-typ_sf"/>
</dbReference>
<evidence type="ECO:0000313" key="6">
    <source>
        <dbReference type="EMBL" id="PAA50197.1"/>
    </source>
</evidence>
<evidence type="ECO:0000256" key="3">
    <source>
        <dbReference type="ARBA" id="ARBA00022691"/>
    </source>
</evidence>
<evidence type="ECO:0000259" key="5">
    <source>
        <dbReference type="PROSITE" id="PS51675"/>
    </source>
</evidence>
<evidence type="ECO:0000313" key="7">
    <source>
        <dbReference type="Proteomes" id="UP000215902"/>
    </source>
</evidence>
<evidence type="ECO:0000256" key="2">
    <source>
        <dbReference type="ARBA" id="ARBA00022679"/>
    </source>
</evidence>
<feature type="compositionally biased region" description="Low complexity" evidence="4">
    <location>
        <begin position="27"/>
        <end position="37"/>
    </location>
</feature>